<accession>A0ABW3CPY4</accession>
<proteinExistence type="predicted"/>
<evidence type="ECO:0000313" key="2">
    <source>
        <dbReference type="Proteomes" id="UP001597083"/>
    </source>
</evidence>
<keyword evidence="2" id="KW-1185">Reference proteome</keyword>
<reference evidence="2" key="1">
    <citation type="journal article" date="2019" name="Int. J. Syst. Evol. Microbiol.">
        <title>The Global Catalogue of Microorganisms (GCM) 10K type strain sequencing project: providing services to taxonomists for standard genome sequencing and annotation.</title>
        <authorList>
            <consortium name="The Broad Institute Genomics Platform"/>
            <consortium name="The Broad Institute Genome Sequencing Center for Infectious Disease"/>
            <person name="Wu L."/>
            <person name="Ma J."/>
        </authorList>
    </citation>
    <scope>NUCLEOTIDE SEQUENCE [LARGE SCALE GENOMIC DNA]</scope>
    <source>
        <strain evidence="2">JCM 31696</strain>
    </source>
</reference>
<gene>
    <name evidence="1" type="ORF">ACFQ07_30435</name>
</gene>
<comment type="caution">
    <text evidence="1">The sequence shown here is derived from an EMBL/GenBank/DDBJ whole genome shotgun (WGS) entry which is preliminary data.</text>
</comment>
<protein>
    <submittedName>
        <fullName evidence="1">Uncharacterized protein</fullName>
    </submittedName>
</protein>
<dbReference type="EMBL" id="JBHTIR010004180">
    <property type="protein sequence ID" value="MFD0856589.1"/>
    <property type="molecule type" value="Genomic_DNA"/>
</dbReference>
<name>A0ABW3CPY4_9ACTN</name>
<dbReference type="Proteomes" id="UP001597083">
    <property type="component" value="Unassembled WGS sequence"/>
</dbReference>
<organism evidence="1 2">
    <name type="scientific">Actinomadura adrarensis</name>
    <dbReference type="NCBI Taxonomy" id="1819600"/>
    <lineage>
        <taxon>Bacteria</taxon>
        <taxon>Bacillati</taxon>
        <taxon>Actinomycetota</taxon>
        <taxon>Actinomycetes</taxon>
        <taxon>Streptosporangiales</taxon>
        <taxon>Thermomonosporaceae</taxon>
        <taxon>Actinomadura</taxon>
    </lineage>
</organism>
<evidence type="ECO:0000313" key="1">
    <source>
        <dbReference type="EMBL" id="MFD0856589.1"/>
    </source>
</evidence>
<feature type="non-terminal residue" evidence="1">
    <location>
        <position position="1"/>
    </location>
</feature>
<sequence>AASRSALSRFPVWQLSRKQVELRAVRGHSWESVEWALGELASDRLPFGLMSSYVGGLADVDHALRATAGDGAEPILHATITPV</sequence>